<keyword evidence="3" id="KW-1185">Reference proteome</keyword>
<organism evidence="2 3">
    <name type="scientific">Tigheibacillus halophilus</name>
    <dbReference type="NCBI Taxonomy" id="361280"/>
    <lineage>
        <taxon>Bacteria</taxon>
        <taxon>Bacillati</taxon>
        <taxon>Bacillota</taxon>
        <taxon>Bacilli</taxon>
        <taxon>Bacillales</taxon>
        <taxon>Bacillaceae</taxon>
        <taxon>Tigheibacillus</taxon>
    </lineage>
</organism>
<evidence type="ECO:0000313" key="3">
    <source>
        <dbReference type="Proteomes" id="UP001281447"/>
    </source>
</evidence>
<evidence type="ECO:0000256" key="1">
    <source>
        <dbReference type="SAM" id="SignalP"/>
    </source>
</evidence>
<dbReference type="EMBL" id="JAWDIP010000004">
    <property type="protein sequence ID" value="MDY0396375.1"/>
    <property type="molecule type" value="Genomic_DNA"/>
</dbReference>
<feature type="signal peptide" evidence="1">
    <location>
        <begin position="1"/>
        <end position="22"/>
    </location>
</feature>
<dbReference type="Proteomes" id="UP001281447">
    <property type="component" value="Unassembled WGS sequence"/>
</dbReference>
<evidence type="ECO:0000313" key="2">
    <source>
        <dbReference type="EMBL" id="MDY0396375.1"/>
    </source>
</evidence>
<protein>
    <submittedName>
        <fullName evidence="2">Uncharacterized protein</fullName>
    </submittedName>
</protein>
<sequence>MWMKKLAFSCAAVILLVNGCGAATSHVMAKDTSVEDWLEKDDPVKKGKIRA</sequence>
<accession>A0ABU5CAV2</accession>
<gene>
    <name evidence="2" type="ORF">RWE15_21125</name>
</gene>
<comment type="caution">
    <text evidence="2">The sequence shown here is derived from an EMBL/GenBank/DDBJ whole genome shotgun (WGS) entry which is preliminary data.</text>
</comment>
<reference evidence="2 3" key="1">
    <citation type="submission" date="2023-10" db="EMBL/GenBank/DDBJ databases">
        <title>Virgibacillus halophilus 5B73C genome.</title>
        <authorList>
            <person name="Miliotis G."/>
            <person name="Sengupta P."/>
            <person name="Hameed A."/>
            <person name="Chuvochina M."/>
            <person name="Mcdonagh F."/>
            <person name="Simpson A.C."/>
            <person name="Singh N.K."/>
            <person name="Rekha P.D."/>
            <person name="Raman K."/>
            <person name="Hugenholtz P."/>
            <person name="Venkateswaran K."/>
        </authorList>
    </citation>
    <scope>NUCLEOTIDE SEQUENCE [LARGE SCALE GENOMIC DNA]</scope>
    <source>
        <strain evidence="2 3">5B73C</strain>
    </source>
</reference>
<keyword evidence="1" id="KW-0732">Signal</keyword>
<proteinExistence type="predicted"/>
<feature type="chain" id="PRO_5045686501" evidence="1">
    <location>
        <begin position="23"/>
        <end position="51"/>
    </location>
</feature>
<name>A0ABU5CAV2_9BACI</name>